<dbReference type="PANTHER" id="PTHR46889">
    <property type="entry name" value="TRANSPOSASE INSF FOR INSERTION SEQUENCE IS3B-RELATED"/>
    <property type="match status" value="1"/>
</dbReference>
<dbReference type="Gene3D" id="3.30.420.10">
    <property type="entry name" value="Ribonuclease H-like superfamily/Ribonuclease H"/>
    <property type="match status" value="1"/>
</dbReference>
<evidence type="ECO:0000259" key="1">
    <source>
        <dbReference type="Pfam" id="PF00665"/>
    </source>
</evidence>
<dbReference type="AlphaFoldDB" id="A0A2G5RNC9"/>
<dbReference type="Proteomes" id="UP000230559">
    <property type="component" value="Unassembled WGS sequence"/>
</dbReference>
<dbReference type="InterPro" id="IPR050900">
    <property type="entry name" value="Transposase_IS3/IS150/IS904"/>
</dbReference>
<dbReference type="InterPro" id="IPR012337">
    <property type="entry name" value="RNaseH-like_sf"/>
</dbReference>
<dbReference type="SUPFAM" id="SSF53098">
    <property type="entry name" value="Ribonuclease H-like"/>
    <property type="match status" value="1"/>
</dbReference>
<dbReference type="GO" id="GO:0003676">
    <property type="term" value="F:nucleic acid binding"/>
    <property type="evidence" value="ECO:0007669"/>
    <property type="project" value="InterPro"/>
</dbReference>
<sequence>MAVFRIHQDLFSRKIVGWHLSERMPKELVIKAFHRAIHRRNPQPGLIHYSDRGSQYASNEY</sequence>
<gene>
    <name evidence="2" type="ORF">CS060_10140</name>
</gene>
<protein>
    <recommendedName>
        <fullName evidence="1">Integrase catalytic domain-containing protein</fullName>
    </recommendedName>
</protein>
<dbReference type="Pfam" id="PF00665">
    <property type="entry name" value="rve"/>
    <property type="match status" value="1"/>
</dbReference>
<organism evidence="2 3">
    <name type="scientific">Anoxybacillus flavithermus</name>
    <dbReference type="NCBI Taxonomy" id="33934"/>
    <lineage>
        <taxon>Bacteria</taxon>
        <taxon>Bacillati</taxon>
        <taxon>Bacillota</taxon>
        <taxon>Bacilli</taxon>
        <taxon>Bacillales</taxon>
        <taxon>Anoxybacillaceae</taxon>
        <taxon>Anoxybacillus</taxon>
    </lineage>
</organism>
<dbReference type="EMBL" id="PEDM01000024">
    <property type="protein sequence ID" value="PIC04348.1"/>
    <property type="molecule type" value="Genomic_DNA"/>
</dbReference>
<feature type="domain" description="Integrase catalytic" evidence="1">
    <location>
        <begin position="9"/>
        <end position="61"/>
    </location>
</feature>
<evidence type="ECO:0000313" key="3">
    <source>
        <dbReference type="Proteomes" id="UP000230559"/>
    </source>
</evidence>
<comment type="caution">
    <text evidence="2">The sequence shown here is derived from an EMBL/GenBank/DDBJ whole genome shotgun (WGS) entry which is preliminary data.</text>
</comment>
<dbReference type="GO" id="GO:0015074">
    <property type="term" value="P:DNA integration"/>
    <property type="evidence" value="ECO:0007669"/>
    <property type="project" value="InterPro"/>
</dbReference>
<dbReference type="InterPro" id="IPR001584">
    <property type="entry name" value="Integrase_cat-core"/>
</dbReference>
<accession>A0A2G5RNC9</accession>
<reference evidence="2 3" key="1">
    <citation type="submission" date="2017-10" db="EMBL/GenBank/DDBJ databases">
        <title>Draft genome sequence of Anoxybacillus flavithermus KU2-6-11 from caldera Uzon (Russia:Kamchtka).</title>
        <authorList>
            <person name="Korzhuk A.V."/>
            <person name="Rozanov A.S."/>
            <person name="Bryanskaya A.V."/>
            <person name="Peltek S.E."/>
        </authorList>
    </citation>
    <scope>NUCLEOTIDE SEQUENCE [LARGE SCALE GENOMIC DNA]</scope>
    <source>
        <strain evidence="2 3">KU2-6_11</strain>
    </source>
</reference>
<proteinExistence type="predicted"/>
<name>A0A2G5RNC9_9BACL</name>
<dbReference type="InterPro" id="IPR036397">
    <property type="entry name" value="RNaseH_sf"/>
</dbReference>
<evidence type="ECO:0000313" key="2">
    <source>
        <dbReference type="EMBL" id="PIC04348.1"/>
    </source>
</evidence>